<keyword evidence="4" id="KW-1185">Reference proteome</keyword>
<feature type="region of interest" description="Disordered" evidence="1">
    <location>
        <begin position="67"/>
        <end position="87"/>
    </location>
</feature>
<organism evidence="3 4">
    <name type="scientific">Ascobolus immersus RN42</name>
    <dbReference type="NCBI Taxonomy" id="1160509"/>
    <lineage>
        <taxon>Eukaryota</taxon>
        <taxon>Fungi</taxon>
        <taxon>Dikarya</taxon>
        <taxon>Ascomycota</taxon>
        <taxon>Pezizomycotina</taxon>
        <taxon>Pezizomycetes</taxon>
        <taxon>Pezizales</taxon>
        <taxon>Ascobolaceae</taxon>
        <taxon>Ascobolus</taxon>
    </lineage>
</organism>
<reference evidence="3 4" key="1">
    <citation type="journal article" date="2018" name="Nat. Ecol. Evol.">
        <title>Pezizomycetes genomes reveal the molecular basis of ectomycorrhizal truffle lifestyle.</title>
        <authorList>
            <person name="Murat C."/>
            <person name="Payen T."/>
            <person name="Noel B."/>
            <person name="Kuo A."/>
            <person name="Morin E."/>
            <person name="Chen J."/>
            <person name="Kohler A."/>
            <person name="Krizsan K."/>
            <person name="Balestrini R."/>
            <person name="Da Silva C."/>
            <person name="Montanini B."/>
            <person name="Hainaut M."/>
            <person name="Levati E."/>
            <person name="Barry K.W."/>
            <person name="Belfiori B."/>
            <person name="Cichocki N."/>
            <person name="Clum A."/>
            <person name="Dockter R.B."/>
            <person name="Fauchery L."/>
            <person name="Guy J."/>
            <person name="Iotti M."/>
            <person name="Le Tacon F."/>
            <person name="Lindquist E.A."/>
            <person name="Lipzen A."/>
            <person name="Malagnac F."/>
            <person name="Mello A."/>
            <person name="Molinier V."/>
            <person name="Miyauchi S."/>
            <person name="Poulain J."/>
            <person name="Riccioni C."/>
            <person name="Rubini A."/>
            <person name="Sitrit Y."/>
            <person name="Splivallo R."/>
            <person name="Traeger S."/>
            <person name="Wang M."/>
            <person name="Zifcakova L."/>
            <person name="Wipf D."/>
            <person name="Zambonelli A."/>
            <person name="Paolocci F."/>
            <person name="Nowrousian M."/>
            <person name="Ottonello S."/>
            <person name="Baldrian P."/>
            <person name="Spatafora J.W."/>
            <person name="Henrissat B."/>
            <person name="Nagy L.G."/>
            <person name="Aury J.M."/>
            <person name="Wincker P."/>
            <person name="Grigoriev I.V."/>
            <person name="Bonfante P."/>
            <person name="Martin F.M."/>
        </authorList>
    </citation>
    <scope>NUCLEOTIDE SEQUENCE [LARGE SCALE GENOMIC DNA]</scope>
    <source>
        <strain evidence="3 4">RN42</strain>
    </source>
</reference>
<evidence type="ECO:0000256" key="1">
    <source>
        <dbReference type="SAM" id="MobiDB-lite"/>
    </source>
</evidence>
<keyword evidence="2" id="KW-0812">Transmembrane</keyword>
<evidence type="ECO:0000313" key="4">
    <source>
        <dbReference type="Proteomes" id="UP000275078"/>
    </source>
</evidence>
<dbReference type="EMBL" id="ML119677">
    <property type="protein sequence ID" value="RPA81675.1"/>
    <property type="molecule type" value="Genomic_DNA"/>
</dbReference>
<feature type="transmembrane region" description="Helical" evidence="2">
    <location>
        <begin position="134"/>
        <end position="154"/>
    </location>
</feature>
<keyword evidence="2" id="KW-1133">Transmembrane helix</keyword>
<protein>
    <submittedName>
        <fullName evidence="3">Uncharacterized protein</fullName>
    </submittedName>
</protein>
<evidence type="ECO:0000313" key="3">
    <source>
        <dbReference type="EMBL" id="RPA81675.1"/>
    </source>
</evidence>
<gene>
    <name evidence="3" type="ORF">BJ508DRAFT_306289</name>
</gene>
<dbReference type="Proteomes" id="UP000275078">
    <property type="component" value="Unassembled WGS sequence"/>
</dbReference>
<accession>A0A3N4I6G0</accession>
<proteinExistence type="predicted"/>
<name>A0A3N4I6G0_ASCIM</name>
<keyword evidence="2" id="KW-0472">Membrane</keyword>
<evidence type="ECO:0000256" key="2">
    <source>
        <dbReference type="SAM" id="Phobius"/>
    </source>
</evidence>
<sequence>MVRKLPPGHERHHSGATSNINESSIYAHHFSPMQHPSPYADTEANKEAHSSAYGYPNEERRDSFTSISTFHSTNPNPDPYGVPDSHKYSSTRSRIWFKLGEWKKSTRRGISKIGQKVPSLPSKESCHNFCGPCLLFLFVVAFIFVGLFLVYMLFSAMARSSYGRTNDYAPMNITDEILVVATPSVWVQDLTQKDKELLAMGTADLPIFNVPDQLRNNERLHSRTESFPWLHVTEEEEKDAIIPEEIKYMRCLDLMTGDSESYYRGSKVKESLVLEIQRNSGYDRKFIENMMFTLVWGKRLRNCWLMTEEVLRVQEQWAGSDLGWMKKGDEKNGTVAELQA</sequence>
<dbReference type="AlphaFoldDB" id="A0A3N4I6G0"/>